<evidence type="ECO:0000256" key="1">
    <source>
        <dbReference type="SAM" id="SignalP"/>
    </source>
</evidence>
<comment type="caution">
    <text evidence="2">The sequence shown here is derived from an EMBL/GenBank/DDBJ whole genome shotgun (WGS) entry which is preliminary data.</text>
</comment>
<accession>A0A7W8F5V1</accession>
<evidence type="ECO:0008006" key="4">
    <source>
        <dbReference type="Google" id="ProtNLM"/>
    </source>
</evidence>
<feature type="chain" id="PRO_5039116409" description="Secreted protein" evidence="1">
    <location>
        <begin position="28"/>
        <end position="73"/>
    </location>
</feature>
<reference evidence="2 3" key="1">
    <citation type="submission" date="2020-08" db="EMBL/GenBank/DDBJ databases">
        <title>Genomic Encyclopedia of Type Strains, Phase III (KMG-III): the genomes of soil and plant-associated and newly described type strains.</title>
        <authorList>
            <person name="Whitman W."/>
        </authorList>
    </citation>
    <scope>NUCLEOTIDE SEQUENCE [LARGE SCALE GENOMIC DNA]</scope>
    <source>
        <strain evidence="2 3">CECT 3259</strain>
    </source>
</reference>
<sequence>MKPWAKVVAGCVLAGAAVLTAEPAATAEEQPLDLTETLSGGACRHVSFGGLDFRVLCANEVSIDGALPSATAG</sequence>
<feature type="signal peptide" evidence="1">
    <location>
        <begin position="1"/>
        <end position="27"/>
    </location>
</feature>
<evidence type="ECO:0000313" key="3">
    <source>
        <dbReference type="Proteomes" id="UP000528608"/>
    </source>
</evidence>
<gene>
    <name evidence="2" type="ORF">FHS36_005950</name>
</gene>
<organism evidence="2 3">
    <name type="scientific">Streptomyces eurocidicus</name>
    <name type="common">Streptoverticillium eurocidicus</name>
    <dbReference type="NCBI Taxonomy" id="66423"/>
    <lineage>
        <taxon>Bacteria</taxon>
        <taxon>Bacillati</taxon>
        <taxon>Actinomycetota</taxon>
        <taxon>Actinomycetes</taxon>
        <taxon>Kitasatosporales</taxon>
        <taxon>Streptomycetaceae</taxon>
        <taxon>Streptomyces</taxon>
    </lineage>
</organism>
<dbReference type="RefSeq" id="WP_146045567.1">
    <property type="nucleotide sequence ID" value="NZ_JACHJF010000027.1"/>
</dbReference>
<dbReference type="AlphaFoldDB" id="A0A7W8F5V1"/>
<dbReference type="EMBL" id="JACHJF010000027">
    <property type="protein sequence ID" value="MBB5122479.1"/>
    <property type="molecule type" value="Genomic_DNA"/>
</dbReference>
<dbReference type="Proteomes" id="UP000528608">
    <property type="component" value="Unassembled WGS sequence"/>
</dbReference>
<keyword evidence="1" id="KW-0732">Signal</keyword>
<protein>
    <recommendedName>
        <fullName evidence="4">Secreted protein</fullName>
    </recommendedName>
</protein>
<evidence type="ECO:0000313" key="2">
    <source>
        <dbReference type="EMBL" id="MBB5122479.1"/>
    </source>
</evidence>
<name>A0A7W8F5V1_STREU</name>
<proteinExistence type="predicted"/>
<dbReference type="OrthoDB" id="9963618at2"/>